<keyword evidence="3 5" id="KW-0863">Zinc-finger</keyword>
<comment type="caution">
    <text evidence="9">The sequence shown here is derived from an EMBL/GenBank/DDBJ whole genome shotgun (WGS) entry which is preliminary data.</text>
</comment>
<protein>
    <recommendedName>
        <fullName evidence="1">RING finger protein 207</fullName>
    </recommendedName>
</protein>
<feature type="region of interest" description="Disordered" evidence="6">
    <location>
        <begin position="762"/>
        <end position="830"/>
    </location>
</feature>
<dbReference type="PROSITE" id="PS00518">
    <property type="entry name" value="ZF_RING_1"/>
    <property type="match status" value="1"/>
</dbReference>
<dbReference type="AlphaFoldDB" id="A0AA88YFV8"/>
<dbReference type="GO" id="GO:0008270">
    <property type="term" value="F:zinc ion binding"/>
    <property type="evidence" value="ECO:0007669"/>
    <property type="project" value="UniProtKB-KW"/>
</dbReference>
<dbReference type="InterPro" id="IPR022782">
    <property type="entry name" value="AIP3-like_C"/>
</dbReference>
<evidence type="ECO:0000256" key="3">
    <source>
        <dbReference type="ARBA" id="ARBA00022771"/>
    </source>
</evidence>
<evidence type="ECO:0000313" key="10">
    <source>
        <dbReference type="Proteomes" id="UP001186944"/>
    </source>
</evidence>
<reference evidence="9" key="1">
    <citation type="submission" date="2019-08" db="EMBL/GenBank/DDBJ databases">
        <title>The improved chromosome-level genome for the pearl oyster Pinctada fucata martensii using PacBio sequencing and Hi-C.</title>
        <authorList>
            <person name="Zheng Z."/>
        </authorList>
    </citation>
    <scope>NUCLEOTIDE SEQUENCE</scope>
    <source>
        <strain evidence="9">ZZ-2019</strain>
        <tissue evidence="9">Adductor muscle</tissue>
    </source>
</reference>
<dbReference type="Gene3D" id="1.20.58.1540">
    <property type="entry name" value="Actin interacting protein 3, C-terminal domain"/>
    <property type="match status" value="1"/>
</dbReference>
<dbReference type="PANTHER" id="PTHR22635">
    <property type="entry name" value="RING FINGER PROTEIN 207"/>
    <property type="match status" value="1"/>
</dbReference>
<name>A0AA88YFV8_PINIB</name>
<dbReference type="InterPro" id="IPR001841">
    <property type="entry name" value="Znf_RING"/>
</dbReference>
<organism evidence="9 10">
    <name type="scientific">Pinctada imbricata</name>
    <name type="common">Atlantic pearl-oyster</name>
    <name type="synonym">Pinctada martensii</name>
    <dbReference type="NCBI Taxonomy" id="66713"/>
    <lineage>
        <taxon>Eukaryota</taxon>
        <taxon>Metazoa</taxon>
        <taxon>Spiralia</taxon>
        <taxon>Lophotrochozoa</taxon>
        <taxon>Mollusca</taxon>
        <taxon>Bivalvia</taxon>
        <taxon>Autobranchia</taxon>
        <taxon>Pteriomorphia</taxon>
        <taxon>Pterioida</taxon>
        <taxon>Pterioidea</taxon>
        <taxon>Pteriidae</taxon>
        <taxon>Pinctada</taxon>
    </lineage>
</organism>
<feature type="region of interest" description="Disordered" evidence="6">
    <location>
        <begin position="616"/>
        <end position="677"/>
    </location>
</feature>
<accession>A0AA88YFV8</accession>
<dbReference type="InterPro" id="IPR000315">
    <property type="entry name" value="Znf_B-box"/>
</dbReference>
<evidence type="ECO:0000259" key="7">
    <source>
        <dbReference type="PROSITE" id="PS50089"/>
    </source>
</evidence>
<dbReference type="SUPFAM" id="SSF57850">
    <property type="entry name" value="RING/U-box"/>
    <property type="match status" value="1"/>
</dbReference>
<keyword evidence="2" id="KW-0479">Metal-binding</keyword>
<evidence type="ECO:0000256" key="4">
    <source>
        <dbReference type="ARBA" id="ARBA00022833"/>
    </source>
</evidence>
<dbReference type="Pfam" id="PF00097">
    <property type="entry name" value="zf-C3HC4"/>
    <property type="match status" value="1"/>
</dbReference>
<dbReference type="GO" id="GO:0048471">
    <property type="term" value="C:perinuclear region of cytoplasm"/>
    <property type="evidence" value="ECO:0007669"/>
    <property type="project" value="TreeGrafter"/>
</dbReference>
<evidence type="ECO:0000256" key="1">
    <source>
        <dbReference type="ARBA" id="ARBA00021526"/>
    </source>
</evidence>
<dbReference type="SMART" id="SM00336">
    <property type="entry name" value="BBOX"/>
    <property type="match status" value="1"/>
</dbReference>
<dbReference type="EMBL" id="VSWD01000004">
    <property type="protein sequence ID" value="KAK3104714.1"/>
    <property type="molecule type" value="Genomic_DNA"/>
</dbReference>
<dbReference type="PANTHER" id="PTHR22635:SF0">
    <property type="entry name" value="RING FINGER PROTEIN 207"/>
    <property type="match status" value="1"/>
</dbReference>
<dbReference type="SMART" id="SM00184">
    <property type="entry name" value="RING"/>
    <property type="match status" value="1"/>
</dbReference>
<evidence type="ECO:0000313" key="9">
    <source>
        <dbReference type="EMBL" id="KAK3104714.1"/>
    </source>
</evidence>
<dbReference type="PROSITE" id="PS50119">
    <property type="entry name" value="ZF_BBOX"/>
    <property type="match status" value="1"/>
</dbReference>
<dbReference type="InterPro" id="IPR018957">
    <property type="entry name" value="Znf_C3HC4_RING-type"/>
</dbReference>
<dbReference type="Proteomes" id="UP001186944">
    <property type="component" value="Unassembled WGS sequence"/>
</dbReference>
<feature type="compositionally biased region" description="Basic and acidic residues" evidence="6">
    <location>
        <begin position="621"/>
        <end position="641"/>
    </location>
</feature>
<evidence type="ECO:0000256" key="6">
    <source>
        <dbReference type="SAM" id="MobiDB-lite"/>
    </source>
</evidence>
<keyword evidence="10" id="KW-1185">Reference proteome</keyword>
<feature type="compositionally biased region" description="Basic and acidic residues" evidence="6">
    <location>
        <begin position="819"/>
        <end position="830"/>
    </location>
</feature>
<dbReference type="PROSITE" id="PS50089">
    <property type="entry name" value="ZF_RING_2"/>
    <property type="match status" value="1"/>
</dbReference>
<sequence>MSGEIFLPPENIGDLDLTKWNPLLCYLCNEKYEDPRLLSCFHSFCSKCLSGRVVDGQMTCPLCGSVTTLKDGEQLPVTDKLLKFLVDQSANEDREPCANCDQVCDDMFFCNTCAQPLCLACRDATHKAKMFARHSVVLLSKRTKGIHKECSLHQEPFILFSTEKKTMLCIKCFRDMKIESRAHCVDMETAYKQGCKKLDQSMQAIRELQTSVRDAIFLLKALLEEIQINSQTEKSAISELYKLLQEKISETQTSLLNEVDVQYNHKEKSFKGELSALCSLLPTLHTHLVTCTAFYSSANKYEFLDLAYVLMDRLKSIIHLQHPLNPSEGGQICTDFKAQFAKCLEPLVFPYRSKAGYTSISTSTPITLSSSPGVHQSLPLNVTCAIPKVSSIKLYSGGYVQNGRHAYSKQMKLTDIKGTFADHCIEFDTCHRELSQKLEKLKTRVQELQRDLTVRRCLSKTESFSVFQEEITSLEEMLEAHYQLTEQKQPALEKYWEEIVQRIAHEQELYQVQLHDVLRLKQETGHVRTIVKQLGSYITSIAAVTQRISPMLGQTSRESLQDNQMAALFEEISTMTPDSQHRVDAIRIAQEERETVLTANRTNPLDEELIKTKGMLKAPSARREGVSRKNSTKRDSKEIKEMQLQVNHAETDPIQCDRDKSMSERNEDCEKRENTDEKRNIEEAGDMICAKLEVGKDELEKKSTEVFDKTEIVSEVCVNNKGDASKYFTDEVETENVSKVHVCEDKIGLDLEVSMDGGRIEAGPCSVKPGTAPEVISDKRTAESGKKLQELKKESKDVDSDSKICDGTTTNVGKQMNGLEERDIVPDKNP</sequence>
<dbReference type="GO" id="GO:0044325">
    <property type="term" value="F:transmembrane transporter binding"/>
    <property type="evidence" value="ECO:0007669"/>
    <property type="project" value="TreeGrafter"/>
</dbReference>
<keyword evidence="4" id="KW-0862">Zinc</keyword>
<proteinExistence type="predicted"/>
<dbReference type="InterPro" id="IPR013083">
    <property type="entry name" value="Znf_RING/FYVE/PHD"/>
</dbReference>
<dbReference type="Gene3D" id="3.30.160.60">
    <property type="entry name" value="Classic Zinc Finger"/>
    <property type="match status" value="1"/>
</dbReference>
<feature type="compositionally biased region" description="Basic and acidic residues" evidence="6">
    <location>
        <begin position="649"/>
        <end position="677"/>
    </location>
</feature>
<feature type="domain" description="B box-type" evidence="8">
    <location>
        <begin position="92"/>
        <end position="139"/>
    </location>
</feature>
<feature type="compositionally biased region" description="Basic and acidic residues" evidence="6">
    <location>
        <begin position="776"/>
        <end position="804"/>
    </location>
</feature>
<dbReference type="InterPro" id="IPR017907">
    <property type="entry name" value="Znf_RING_CS"/>
</dbReference>
<dbReference type="InterPro" id="IPR039320">
    <property type="entry name" value="RNF207"/>
</dbReference>
<dbReference type="CDD" id="cd19814">
    <property type="entry name" value="Bbox1_RNF207-like"/>
    <property type="match status" value="1"/>
</dbReference>
<feature type="domain" description="RING-type" evidence="7">
    <location>
        <begin position="25"/>
        <end position="63"/>
    </location>
</feature>
<evidence type="ECO:0000259" key="8">
    <source>
        <dbReference type="PROSITE" id="PS50119"/>
    </source>
</evidence>
<dbReference type="Pfam" id="PF03915">
    <property type="entry name" value="AIP3"/>
    <property type="match status" value="1"/>
</dbReference>
<dbReference type="Gene3D" id="3.30.40.10">
    <property type="entry name" value="Zinc/RING finger domain, C3HC4 (zinc finger)"/>
    <property type="match status" value="1"/>
</dbReference>
<evidence type="ECO:0000256" key="2">
    <source>
        <dbReference type="ARBA" id="ARBA00022723"/>
    </source>
</evidence>
<gene>
    <name evidence="9" type="ORF">FSP39_008469</name>
</gene>
<dbReference type="GO" id="GO:0030544">
    <property type="term" value="F:Hsp70 protein binding"/>
    <property type="evidence" value="ECO:0007669"/>
    <property type="project" value="InterPro"/>
</dbReference>
<evidence type="ECO:0000256" key="5">
    <source>
        <dbReference type="PROSITE-ProRule" id="PRU00024"/>
    </source>
</evidence>